<evidence type="ECO:0000256" key="5">
    <source>
        <dbReference type="ARBA" id="ARBA00023136"/>
    </source>
</evidence>
<dbReference type="PANTHER" id="PTHR30086:SF20">
    <property type="entry name" value="ARGININE EXPORTER PROTEIN ARGO-RELATED"/>
    <property type="match status" value="1"/>
</dbReference>
<sequence length="206" mass="21140">MQTTEFLAAALAGLGTGLALIIAIGAQSAFVLRQGLHGDHVGLVVLVCLLSDVVLIAVGVAGVGQVLRAVPAMEAAARFGGAGYLFVYAALAGRRCLRARGGLHPSRGTALTTKAVLLAVLAVTWLNPHVYLDTVLLLGSLASVHGQMRWGFGLGAFGASLLWFTALGYGAAVLRPIFAKPQAWQLLDAGTAAVMVVLGVTMLARG</sequence>
<reference evidence="8" key="1">
    <citation type="submission" date="2015-11" db="EMBL/GenBank/DDBJ databases">
        <authorList>
            <person name="Kumar R."/>
            <person name="Singh D."/>
            <person name="Swarnkar M.K."/>
            <person name="Singh A.K."/>
            <person name="Kumar S."/>
        </authorList>
    </citation>
    <scope>NUCLEOTIDE SEQUENCE [LARGE SCALE GENOMIC DNA]</scope>
    <source>
        <strain evidence="8">ERGS4:06</strain>
    </source>
</reference>
<feature type="transmembrane region" description="Helical" evidence="6">
    <location>
        <begin position="75"/>
        <end position="94"/>
    </location>
</feature>
<dbReference type="RefSeq" id="WP_062288337.1">
    <property type="nucleotide sequence ID" value="NZ_CP013200.1"/>
</dbReference>
<keyword evidence="5 6" id="KW-0472">Membrane</keyword>
<gene>
    <name evidence="7" type="ORF">AS189_10240</name>
</gene>
<dbReference type="PANTHER" id="PTHR30086">
    <property type="entry name" value="ARGININE EXPORTER PROTEIN ARGO"/>
    <property type="match status" value="1"/>
</dbReference>
<name>A0A0S2LZY9_9MICC</name>
<feature type="transmembrane region" description="Helical" evidence="6">
    <location>
        <begin position="186"/>
        <end position="204"/>
    </location>
</feature>
<feature type="transmembrane region" description="Helical" evidence="6">
    <location>
        <begin position="115"/>
        <end position="132"/>
    </location>
</feature>
<protein>
    <submittedName>
        <fullName evidence="7">Amino acid transporter</fullName>
    </submittedName>
</protein>
<dbReference type="GO" id="GO:0015171">
    <property type="term" value="F:amino acid transmembrane transporter activity"/>
    <property type="evidence" value="ECO:0007669"/>
    <property type="project" value="TreeGrafter"/>
</dbReference>
<reference evidence="7 8" key="2">
    <citation type="journal article" date="2016" name="J. Biotechnol.">
        <title>Complete genome sequence of Arthrobacter alpinus ERGS4:06, a yellow pigmented bacterium tolerant to cold and radiations isolated from Sikkim Himalaya.</title>
        <authorList>
            <person name="Kumar R."/>
            <person name="Singh D."/>
            <person name="Swarnkar M.K."/>
            <person name="Singh A.K."/>
            <person name="Kumar S."/>
        </authorList>
    </citation>
    <scope>NUCLEOTIDE SEQUENCE [LARGE SCALE GENOMIC DNA]</scope>
    <source>
        <strain evidence="7 8">ERGS4:06</strain>
    </source>
</reference>
<dbReference type="EMBL" id="CP013200">
    <property type="protein sequence ID" value="ALO66808.1"/>
    <property type="molecule type" value="Genomic_DNA"/>
</dbReference>
<dbReference type="AlphaFoldDB" id="A0A0S2LZY9"/>
<dbReference type="GO" id="GO:0005886">
    <property type="term" value="C:plasma membrane"/>
    <property type="evidence" value="ECO:0007669"/>
    <property type="project" value="UniProtKB-SubCell"/>
</dbReference>
<dbReference type="InterPro" id="IPR001123">
    <property type="entry name" value="LeuE-type"/>
</dbReference>
<keyword evidence="3 6" id="KW-0812">Transmembrane</keyword>
<dbReference type="Proteomes" id="UP000059574">
    <property type="component" value="Chromosome"/>
</dbReference>
<keyword evidence="4 6" id="KW-1133">Transmembrane helix</keyword>
<organism evidence="7 8">
    <name type="scientific">Arthrobacter alpinus</name>
    <dbReference type="NCBI Taxonomy" id="656366"/>
    <lineage>
        <taxon>Bacteria</taxon>
        <taxon>Bacillati</taxon>
        <taxon>Actinomycetota</taxon>
        <taxon>Actinomycetes</taxon>
        <taxon>Micrococcales</taxon>
        <taxon>Micrococcaceae</taxon>
        <taxon>Arthrobacter</taxon>
    </lineage>
</organism>
<evidence type="ECO:0000256" key="4">
    <source>
        <dbReference type="ARBA" id="ARBA00022989"/>
    </source>
</evidence>
<feature type="transmembrane region" description="Helical" evidence="6">
    <location>
        <begin position="152"/>
        <end position="174"/>
    </location>
</feature>
<evidence type="ECO:0000256" key="3">
    <source>
        <dbReference type="ARBA" id="ARBA00022692"/>
    </source>
</evidence>
<evidence type="ECO:0000256" key="2">
    <source>
        <dbReference type="ARBA" id="ARBA00022475"/>
    </source>
</evidence>
<dbReference type="OrthoDB" id="5638726at2"/>
<feature type="transmembrane region" description="Helical" evidence="6">
    <location>
        <begin position="6"/>
        <end position="31"/>
    </location>
</feature>
<dbReference type="Pfam" id="PF01810">
    <property type="entry name" value="LysE"/>
    <property type="match status" value="1"/>
</dbReference>
<feature type="transmembrane region" description="Helical" evidence="6">
    <location>
        <begin position="43"/>
        <end position="63"/>
    </location>
</feature>
<evidence type="ECO:0000313" key="7">
    <source>
        <dbReference type="EMBL" id="ALO66808.1"/>
    </source>
</evidence>
<keyword evidence="2" id="KW-1003">Cell membrane</keyword>
<proteinExistence type="predicted"/>
<evidence type="ECO:0000313" key="8">
    <source>
        <dbReference type="Proteomes" id="UP000059574"/>
    </source>
</evidence>
<evidence type="ECO:0000256" key="6">
    <source>
        <dbReference type="SAM" id="Phobius"/>
    </source>
</evidence>
<comment type="subcellular location">
    <subcellularLocation>
        <location evidence="1">Cell membrane</location>
        <topology evidence="1">Multi-pass membrane protein</topology>
    </subcellularLocation>
</comment>
<accession>A0A0S2LZY9</accession>
<evidence type="ECO:0000256" key="1">
    <source>
        <dbReference type="ARBA" id="ARBA00004651"/>
    </source>
</evidence>